<dbReference type="GeneID" id="54572339"/>
<proteinExistence type="predicted"/>
<gene>
    <name evidence="1" type="ORF">M409DRAFT_71193</name>
</gene>
<dbReference type="Proteomes" id="UP000799537">
    <property type="component" value="Unassembled WGS sequence"/>
</dbReference>
<accession>A0A6A6C050</accession>
<reference evidence="1" key="1">
    <citation type="journal article" date="2020" name="Stud. Mycol.">
        <title>101 Dothideomycetes genomes: a test case for predicting lifestyles and emergence of pathogens.</title>
        <authorList>
            <person name="Haridas S."/>
            <person name="Albert R."/>
            <person name="Binder M."/>
            <person name="Bloem J."/>
            <person name="Labutti K."/>
            <person name="Salamov A."/>
            <person name="Andreopoulos B."/>
            <person name="Baker S."/>
            <person name="Barry K."/>
            <person name="Bills G."/>
            <person name="Bluhm B."/>
            <person name="Cannon C."/>
            <person name="Castanera R."/>
            <person name="Culley D."/>
            <person name="Daum C."/>
            <person name="Ezra D."/>
            <person name="Gonzalez J."/>
            <person name="Henrissat B."/>
            <person name="Kuo A."/>
            <person name="Liang C."/>
            <person name="Lipzen A."/>
            <person name="Lutzoni F."/>
            <person name="Magnuson J."/>
            <person name="Mondo S."/>
            <person name="Nolan M."/>
            <person name="Ohm R."/>
            <person name="Pangilinan J."/>
            <person name="Park H.-J."/>
            <person name="Ramirez L."/>
            <person name="Alfaro M."/>
            <person name="Sun H."/>
            <person name="Tritt A."/>
            <person name="Yoshinaga Y."/>
            <person name="Zwiers L.-H."/>
            <person name="Turgeon B."/>
            <person name="Goodwin S."/>
            <person name="Spatafora J."/>
            <person name="Crous P."/>
            <person name="Grigoriev I."/>
        </authorList>
    </citation>
    <scope>NUCLEOTIDE SEQUENCE</scope>
    <source>
        <strain evidence="1">ATCC 36951</strain>
    </source>
</reference>
<organism evidence="1 2">
    <name type="scientific">Zasmidium cellare ATCC 36951</name>
    <dbReference type="NCBI Taxonomy" id="1080233"/>
    <lineage>
        <taxon>Eukaryota</taxon>
        <taxon>Fungi</taxon>
        <taxon>Dikarya</taxon>
        <taxon>Ascomycota</taxon>
        <taxon>Pezizomycotina</taxon>
        <taxon>Dothideomycetes</taxon>
        <taxon>Dothideomycetidae</taxon>
        <taxon>Mycosphaerellales</taxon>
        <taxon>Mycosphaerellaceae</taxon>
        <taxon>Zasmidium</taxon>
    </lineage>
</organism>
<protein>
    <submittedName>
        <fullName evidence="1">Uncharacterized protein</fullName>
    </submittedName>
</protein>
<dbReference type="EMBL" id="ML993641">
    <property type="protein sequence ID" value="KAF2159189.1"/>
    <property type="molecule type" value="Genomic_DNA"/>
</dbReference>
<name>A0A6A6C050_ZASCE</name>
<sequence>MSCQSEKENATFVVTIDQRGDLTLRIGSSNPDTVKKNFLVCSRTLSRISPPASFELFLYIAHGYTQKVPNELSIDNLFNLTKLTHYYDATLLLKPWISQWIASLREPKADDEMHMFKMLWIDLELGQRRSFGLTARRIVMESSGLYTTEDVMSELEVFPDLIGMYFPSSNCQFHYVNIVLADRIQRIREQTIFAMLDLIRNLTEILTTVDEKPRWCKHASYMGPHRCESMILGSIVFCMTRAGLWPIPDVENVQDSVVGLYRTLMNLVIHDIGQPERKGDDHHACNPKQFLTERLQRILAEMADPVLESHRKQLDTQARKLGSSS</sequence>
<dbReference type="OrthoDB" id="3650460at2759"/>
<dbReference type="RefSeq" id="XP_033660078.1">
    <property type="nucleotide sequence ID" value="XM_033819067.1"/>
</dbReference>
<dbReference type="AlphaFoldDB" id="A0A6A6C050"/>
<evidence type="ECO:0000313" key="1">
    <source>
        <dbReference type="EMBL" id="KAF2159189.1"/>
    </source>
</evidence>
<keyword evidence="2" id="KW-1185">Reference proteome</keyword>
<evidence type="ECO:0000313" key="2">
    <source>
        <dbReference type="Proteomes" id="UP000799537"/>
    </source>
</evidence>